<dbReference type="EMBL" id="LLXI01000328">
    <property type="protein sequence ID" value="PKY44516.1"/>
    <property type="molecule type" value="Genomic_DNA"/>
</dbReference>
<proteinExistence type="predicted"/>
<name>A0A2I1GD23_9GLOM</name>
<accession>A0A2I1GD23</accession>
<dbReference type="AlphaFoldDB" id="A0A2I1GD23"/>
<comment type="caution">
    <text evidence="1">The sequence shown here is derived from an EMBL/GenBank/DDBJ whole genome shotgun (WGS) entry which is preliminary data.</text>
</comment>
<sequence length="159" mass="18879">MFKCIYKLYIIFKRKRKKSTYKNSKEIRMFDKNLLNSISSTQDSCDIIIKVGKKLPVEELTPIKNSNDNNPFRDKEFLSEIYNQNYKEFHISNQKYFYNALSNFTNDNDLKSTEKYMIKENQIELPEINPTIFEVVYNGNLDINNFTAQEIMSLVLILT</sequence>
<dbReference type="VEuPathDB" id="FungiDB:FUN_001996"/>
<protein>
    <submittedName>
        <fullName evidence="1">Uncharacterized protein</fullName>
    </submittedName>
</protein>
<evidence type="ECO:0000313" key="1">
    <source>
        <dbReference type="EMBL" id="PKY44516.1"/>
    </source>
</evidence>
<reference evidence="1 2" key="1">
    <citation type="submission" date="2015-10" db="EMBL/GenBank/DDBJ databases">
        <title>Genome analyses suggest a sexual origin of heterokaryosis in a supposedly ancient asexual fungus.</title>
        <authorList>
            <person name="Ropars J."/>
            <person name="Sedzielewska K."/>
            <person name="Noel J."/>
            <person name="Charron P."/>
            <person name="Farinelli L."/>
            <person name="Marton T."/>
            <person name="Kruger M."/>
            <person name="Pelin A."/>
            <person name="Brachmann A."/>
            <person name="Corradi N."/>
        </authorList>
    </citation>
    <scope>NUCLEOTIDE SEQUENCE [LARGE SCALE GENOMIC DNA]</scope>
    <source>
        <strain evidence="1 2">A4</strain>
    </source>
</reference>
<keyword evidence="2" id="KW-1185">Reference proteome</keyword>
<dbReference type="VEuPathDB" id="FungiDB:RhiirFUN_002047"/>
<evidence type="ECO:0000313" key="2">
    <source>
        <dbReference type="Proteomes" id="UP000234323"/>
    </source>
</evidence>
<dbReference type="Proteomes" id="UP000234323">
    <property type="component" value="Unassembled WGS sequence"/>
</dbReference>
<gene>
    <name evidence="1" type="ORF">RhiirA4_458838</name>
</gene>
<organism evidence="1 2">
    <name type="scientific">Rhizophagus irregularis</name>
    <dbReference type="NCBI Taxonomy" id="588596"/>
    <lineage>
        <taxon>Eukaryota</taxon>
        <taxon>Fungi</taxon>
        <taxon>Fungi incertae sedis</taxon>
        <taxon>Mucoromycota</taxon>
        <taxon>Glomeromycotina</taxon>
        <taxon>Glomeromycetes</taxon>
        <taxon>Glomerales</taxon>
        <taxon>Glomeraceae</taxon>
        <taxon>Rhizophagus</taxon>
    </lineage>
</organism>